<dbReference type="EMBL" id="JAOTJD010000056">
    <property type="protein sequence ID" value="MFD3266376.1"/>
    <property type="molecule type" value="Genomic_DNA"/>
</dbReference>
<reference evidence="1 2" key="1">
    <citation type="submission" date="2022-09" db="EMBL/GenBank/DDBJ databases">
        <title>New species of Phenylobacterium.</title>
        <authorList>
            <person name="Mieszkin S."/>
        </authorList>
    </citation>
    <scope>NUCLEOTIDE SEQUENCE [LARGE SCALE GENOMIC DNA]</scope>
    <source>
        <strain evidence="1 2">HK31-G</strain>
    </source>
</reference>
<evidence type="ECO:0000313" key="1">
    <source>
        <dbReference type="EMBL" id="MFD3266376.1"/>
    </source>
</evidence>
<name>A0ABW6CXG5_9CAUL</name>
<keyword evidence="2" id="KW-1185">Reference proteome</keyword>
<organism evidence="1 2">
    <name type="scientific">Phenylobacterium ferrooxidans</name>
    <dbReference type="NCBI Taxonomy" id="2982689"/>
    <lineage>
        <taxon>Bacteria</taxon>
        <taxon>Pseudomonadati</taxon>
        <taxon>Pseudomonadota</taxon>
        <taxon>Alphaproteobacteria</taxon>
        <taxon>Caulobacterales</taxon>
        <taxon>Caulobacteraceae</taxon>
        <taxon>Phenylobacterium</taxon>
    </lineage>
</organism>
<dbReference type="RefSeq" id="WP_377371629.1">
    <property type="nucleotide sequence ID" value="NZ_JAOTJD010000056.1"/>
</dbReference>
<comment type="caution">
    <text evidence="1">The sequence shown here is derived from an EMBL/GenBank/DDBJ whole genome shotgun (WGS) entry which is preliminary data.</text>
</comment>
<accession>A0ABW6CXG5</accession>
<dbReference type="Proteomes" id="UP001598130">
    <property type="component" value="Unassembled WGS sequence"/>
</dbReference>
<sequence length="84" mass="9279">MTQRLGGVVVGDEDYKTIFFAMKHVSERSGHDMPAGRDIPVPTPAEMMSDVQALDTFQAGYRKRRSVAEDARKALQEPAKATLV</sequence>
<protein>
    <submittedName>
        <fullName evidence="1">Uncharacterized protein</fullName>
    </submittedName>
</protein>
<evidence type="ECO:0000313" key="2">
    <source>
        <dbReference type="Proteomes" id="UP001598130"/>
    </source>
</evidence>
<gene>
    <name evidence="1" type="ORF">OCL97_20735</name>
</gene>
<proteinExistence type="predicted"/>